<evidence type="ECO:0000313" key="2">
    <source>
        <dbReference type="EMBL" id="CEQ04514.1"/>
    </source>
</evidence>
<dbReference type="InterPro" id="IPR014875">
    <property type="entry name" value="Mor_transcription_activator"/>
</dbReference>
<gene>
    <name evidence="2" type="ORF">R28058_22471</name>
</gene>
<dbReference type="SUPFAM" id="SSF46689">
    <property type="entry name" value="Homeodomain-like"/>
    <property type="match status" value="1"/>
</dbReference>
<dbReference type="InterPro" id="IPR052411">
    <property type="entry name" value="c-mor_Regulatory_Protein"/>
</dbReference>
<dbReference type="Gene3D" id="1.10.10.60">
    <property type="entry name" value="Homeodomain-like"/>
    <property type="match status" value="1"/>
</dbReference>
<dbReference type="InterPro" id="IPR009057">
    <property type="entry name" value="Homeodomain-like_sf"/>
</dbReference>
<proteinExistence type="predicted"/>
<feature type="domain" description="Mor transcription activator" evidence="1">
    <location>
        <begin position="20"/>
        <end position="88"/>
    </location>
</feature>
<accession>A0A0A8VVE1</accession>
<dbReference type="RefSeq" id="WP_055342463.1">
    <property type="nucleotide sequence ID" value="NZ_CDLJ01000014.1"/>
</dbReference>
<evidence type="ECO:0000313" key="3">
    <source>
        <dbReference type="Proteomes" id="UP000049127"/>
    </source>
</evidence>
<sequence length="88" mass="9780">MREADLLSLVRVEDLPEGCKDLADIFGVDIVLEVIGYVGGGSLYFPSKSSVVRNARNRVIRKSFNGGNYKELSRTFGISDMQIRNIVN</sequence>
<organism evidence="2 3">
    <name type="scientific">Paraclostridium sordellii</name>
    <name type="common">Clostridium sordellii</name>
    <dbReference type="NCBI Taxonomy" id="1505"/>
    <lineage>
        <taxon>Bacteria</taxon>
        <taxon>Bacillati</taxon>
        <taxon>Bacillota</taxon>
        <taxon>Clostridia</taxon>
        <taxon>Peptostreptococcales</taxon>
        <taxon>Peptostreptococcaceae</taxon>
        <taxon>Paraclostridium</taxon>
    </lineage>
</organism>
<protein>
    <submittedName>
        <fullName evidence="2">Transcriptional regulator</fullName>
    </submittedName>
</protein>
<evidence type="ECO:0000259" key="1">
    <source>
        <dbReference type="Pfam" id="PF08765"/>
    </source>
</evidence>
<dbReference type="Pfam" id="PF08765">
    <property type="entry name" value="Mor"/>
    <property type="match status" value="1"/>
</dbReference>
<dbReference type="OrthoDB" id="1957300at2"/>
<dbReference type="PANTHER" id="PTHR37812:SF1">
    <property type="entry name" value="MU-LIKE PROPHAGE FLUMU PROTEIN C"/>
    <property type="match status" value="1"/>
</dbReference>
<dbReference type="EMBL" id="CEKZ01000003">
    <property type="protein sequence ID" value="CEQ04514.1"/>
    <property type="molecule type" value="Genomic_DNA"/>
</dbReference>
<name>A0A0A8VVE1_PARSO</name>
<dbReference type="AlphaFoldDB" id="A0A0A8VVE1"/>
<reference evidence="2 3" key="1">
    <citation type="submission" date="2015-01" db="EMBL/GenBank/DDBJ databases">
        <authorList>
            <person name="Aslett A.Martin."/>
            <person name="De Silva Nishadi"/>
        </authorList>
    </citation>
    <scope>NUCLEOTIDE SEQUENCE [LARGE SCALE GENOMIC DNA]</scope>
    <source>
        <strain evidence="2 3">R28058</strain>
    </source>
</reference>
<dbReference type="Proteomes" id="UP000049127">
    <property type="component" value="Unassembled WGS sequence"/>
</dbReference>
<dbReference type="PANTHER" id="PTHR37812">
    <property type="entry name" value="MU-LIKE PROPHAGE FLUMU PROTEIN C"/>
    <property type="match status" value="1"/>
</dbReference>